<keyword evidence="2" id="KW-1185">Reference proteome</keyword>
<sequence length="52" mass="6113">MGSLLLQDWHLRGGTLRFMSAQKNLGERRHQVQEYLQILLLIWVLPATRLVL</sequence>
<accession>A0A0K2H3L4</accession>
<evidence type="ECO:0000313" key="1">
    <source>
        <dbReference type="EMBL" id="ALA68629.1"/>
    </source>
</evidence>
<dbReference type="EMBL" id="CP006841">
    <property type="protein sequence ID" value="ALA68629.1"/>
    <property type="molecule type" value="Genomic_DNA"/>
</dbReference>
<organism evidence="1 2">
    <name type="scientific">Corynebacterium lactis RW2-5</name>
    <dbReference type="NCBI Taxonomy" id="1408189"/>
    <lineage>
        <taxon>Bacteria</taxon>
        <taxon>Bacillati</taxon>
        <taxon>Actinomycetota</taxon>
        <taxon>Actinomycetes</taxon>
        <taxon>Mycobacteriales</taxon>
        <taxon>Corynebacteriaceae</taxon>
        <taxon>Corynebacterium</taxon>
    </lineage>
</organism>
<dbReference type="KEGG" id="clw:CLAC_09285"/>
<protein>
    <submittedName>
        <fullName evidence="1">Uncharacterized protein</fullName>
    </submittedName>
</protein>
<dbReference type="AlphaFoldDB" id="A0A0K2H3L4"/>
<gene>
    <name evidence="1" type="ORF">CLAC_09285</name>
</gene>
<dbReference type="Proteomes" id="UP000058446">
    <property type="component" value="Chromosome"/>
</dbReference>
<reference evidence="1 2" key="1">
    <citation type="submission" date="2013-10" db="EMBL/GenBank/DDBJ databases">
        <title>Complete genome sequence of Corynebacterium lactis DSM 45799(T), isolated from raw cow milk.</title>
        <authorList>
            <person name="Ruckert C."/>
            <person name="Albersmeier A."/>
            <person name="Lipski A."/>
            <person name="Kalinowski J."/>
        </authorList>
    </citation>
    <scope>NUCLEOTIDE SEQUENCE [LARGE SCALE GENOMIC DNA]</scope>
    <source>
        <strain evidence="1 2">RW2-5</strain>
    </source>
</reference>
<dbReference type="STRING" id="1408189.CLAC_09285"/>
<name>A0A0K2H3L4_9CORY</name>
<proteinExistence type="predicted"/>
<evidence type="ECO:0000313" key="2">
    <source>
        <dbReference type="Proteomes" id="UP000058446"/>
    </source>
</evidence>